<feature type="compositionally biased region" description="Basic and acidic residues" evidence="1">
    <location>
        <begin position="55"/>
        <end position="69"/>
    </location>
</feature>
<dbReference type="EMBL" id="JBEAFC010000004">
    <property type="protein sequence ID" value="KAL1557650.1"/>
    <property type="molecule type" value="Genomic_DNA"/>
</dbReference>
<evidence type="ECO:0000313" key="3">
    <source>
        <dbReference type="Proteomes" id="UP001567538"/>
    </source>
</evidence>
<keyword evidence="3" id="KW-1185">Reference proteome</keyword>
<accession>A0ABD1HML8</accession>
<organism evidence="2 3">
    <name type="scientific">Salvia divinorum</name>
    <name type="common">Maria pastora</name>
    <name type="synonym">Diviner's sage</name>
    <dbReference type="NCBI Taxonomy" id="28513"/>
    <lineage>
        <taxon>Eukaryota</taxon>
        <taxon>Viridiplantae</taxon>
        <taxon>Streptophyta</taxon>
        <taxon>Embryophyta</taxon>
        <taxon>Tracheophyta</taxon>
        <taxon>Spermatophyta</taxon>
        <taxon>Magnoliopsida</taxon>
        <taxon>eudicotyledons</taxon>
        <taxon>Gunneridae</taxon>
        <taxon>Pentapetalae</taxon>
        <taxon>asterids</taxon>
        <taxon>lamiids</taxon>
        <taxon>Lamiales</taxon>
        <taxon>Lamiaceae</taxon>
        <taxon>Nepetoideae</taxon>
        <taxon>Mentheae</taxon>
        <taxon>Salviinae</taxon>
        <taxon>Salvia</taxon>
        <taxon>Salvia subgen. Calosphace</taxon>
    </lineage>
</organism>
<gene>
    <name evidence="2" type="ORF">AAHA92_08203</name>
</gene>
<comment type="caution">
    <text evidence="2">The sequence shown here is derived from an EMBL/GenBank/DDBJ whole genome shotgun (WGS) entry which is preliminary data.</text>
</comment>
<feature type="region of interest" description="Disordered" evidence="1">
    <location>
        <begin position="1"/>
        <end position="78"/>
    </location>
</feature>
<protein>
    <submittedName>
        <fullName evidence="2">Uncharacterized protein</fullName>
    </submittedName>
</protein>
<evidence type="ECO:0000313" key="2">
    <source>
        <dbReference type="EMBL" id="KAL1557650.1"/>
    </source>
</evidence>
<evidence type="ECO:0000256" key="1">
    <source>
        <dbReference type="SAM" id="MobiDB-lite"/>
    </source>
</evidence>
<dbReference type="AlphaFoldDB" id="A0ABD1HML8"/>
<proteinExistence type="predicted"/>
<name>A0ABD1HML8_SALDI</name>
<dbReference type="Proteomes" id="UP001567538">
    <property type="component" value="Unassembled WGS sequence"/>
</dbReference>
<sequence length="172" mass="18422">MDSLPPHPSNHDPLSSSASTARRRGSTSQMCLHRILATITTVPPPPPAAETNGENDARICESSPEEKEPLSSASSWNCDVDHEGGVGDRDVGSLSLLIEAAKLIFGDFVDGDKSELEEAEIGGGFGEAVESPAVRAKRGRTRVLPCRYRDSVLEPLPRFSRTGSTAAKRRRG</sequence>
<reference evidence="2 3" key="1">
    <citation type="submission" date="2024-06" db="EMBL/GenBank/DDBJ databases">
        <title>A chromosome level genome sequence of Diviner's sage (Salvia divinorum).</title>
        <authorList>
            <person name="Ford S.A."/>
            <person name="Ro D.-K."/>
            <person name="Ness R.W."/>
            <person name="Phillips M.A."/>
        </authorList>
    </citation>
    <scope>NUCLEOTIDE SEQUENCE [LARGE SCALE GENOMIC DNA]</scope>
    <source>
        <strain evidence="2">SAF-2024a</strain>
        <tissue evidence="2">Leaf</tissue>
    </source>
</reference>